<feature type="domain" description="Glucose receptor Git3-like N-terminal" evidence="7">
    <location>
        <begin position="43"/>
        <end position="221"/>
    </location>
</feature>
<evidence type="ECO:0000313" key="9">
    <source>
        <dbReference type="EMBL" id="RDW69365.1"/>
    </source>
</evidence>
<gene>
    <name evidence="9" type="ORF">BP6252_08385</name>
</gene>
<dbReference type="PANTHER" id="PTHR23112">
    <property type="entry name" value="G PROTEIN-COUPLED RECEPTOR 157-RELATED"/>
    <property type="match status" value="1"/>
</dbReference>
<evidence type="ECO:0000256" key="5">
    <source>
        <dbReference type="SAM" id="MobiDB-lite"/>
    </source>
</evidence>
<dbReference type="Proteomes" id="UP000256645">
    <property type="component" value="Unassembled WGS sequence"/>
</dbReference>
<sequence length="639" mass="72430">MGLHVIHPRHILSESKRGLGNVTNITPSIAGTSQTVTAHQGYVLQCLALSFSVASVASAVLAFYWFVKMRRSFRHDLIMLLIQSDMFKALWFMVYPIVTFIHGPVQNNSTFCQVHGFFISLGVEASALYIFKSRTTAAEGGLYPYRYTAYLLWVIVPTVMAALGFLNGDNAYQSNGTYCYLPARPFWYRLALSWIPRYVIFVVILAIYVSIYYYVRYKFNHFAKEESDSSGGSNGSRMSNPFRRSSLPATPTLASHGLIPGLRPTSYDDAALDARRKRKQSVSSPDIEAHRFIWASVVSRDDHPVVPLTPPPSPPTESSLVDFESPAEGPASPSIQTPPQVHTPYITFSLRTPPPETPSLSGQTSWTNTFSNPFSKSDDASSHKRSIADIFKRRQKPSSIPATTPPVTRLQLLNSQGQDLADSEMMRTREKIRRQLRFLFIYPLVYMFMWALPFASHIMQYRDSFATDPPFILSCLTTVCVCSQAAVDCWLFSTREKPWRHVPGNESNQSLLRSLRFWSGWTEVKARRKSKQNGPGKTRQEMAREAMQAYKRRDEEMAERRRDSGNFEAARVKPERSWWDDRPADGAPDLRLMRPVTEEIRNPMEDALFTDPTTSLEKVKTIETHGDGNKNPTKEDKNA</sequence>
<evidence type="ECO:0000256" key="6">
    <source>
        <dbReference type="SAM" id="Phobius"/>
    </source>
</evidence>
<name>A0A3D8R5P4_9HELO</name>
<feature type="domain" description="G protein-coupled receptor GPR1/2/3 C-terminal" evidence="8">
    <location>
        <begin position="427"/>
        <end position="501"/>
    </location>
</feature>
<dbReference type="Pfam" id="PF11710">
    <property type="entry name" value="Git3"/>
    <property type="match status" value="1"/>
</dbReference>
<feature type="transmembrane region" description="Helical" evidence="6">
    <location>
        <begin position="78"/>
        <end position="101"/>
    </location>
</feature>
<dbReference type="GO" id="GO:0005886">
    <property type="term" value="C:plasma membrane"/>
    <property type="evidence" value="ECO:0007669"/>
    <property type="project" value="TreeGrafter"/>
</dbReference>
<reference evidence="9 10" key="1">
    <citation type="journal article" date="2018" name="IMA Fungus">
        <title>IMA Genome-F 9: Draft genome sequence of Annulohypoxylon stygium, Aspergillus mulundensis, Berkeleyomyces basicola (syn. Thielaviopsis basicola), Ceratocystis smalleyi, two Cercospora beticola strains, Coleophoma cylindrospora, Fusarium fracticaudum, Phialophora cf. hyalina, and Morchella septimelata.</title>
        <authorList>
            <person name="Wingfield B.D."/>
            <person name="Bills G.F."/>
            <person name="Dong Y."/>
            <person name="Huang W."/>
            <person name="Nel W.J."/>
            <person name="Swalarsk-Parry B.S."/>
            <person name="Vaghefi N."/>
            <person name="Wilken P.M."/>
            <person name="An Z."/>
            <person name="de Beer Z.W."/>
            <person name="De Vos L."/>
            <person name="Chen L."/>
            <person name="Duong T.A."/>
            <person name="Gao Y."/>
            <person name="Hammerbacher A."/>
            <person name="Kikkert J.R."/>
            <person name="Li Y."/>
            <person name="Li H."/>
            <person name="Li K."/>
            <person name="Li Q."/>
            <person name="Liu X."/>
            <person name="Ma X."/>
            <person name="Naidoo K."/>
            <person name="Pethybridge S.J."/>
            <person name="Sun J."/>
            <person name="Steenkamp E.T."/>
            <person name="van der Nest M.A."/>
            <person name="van Wyk S."/>
            <person name="Wingfield M.J."/>
            <person name="Xiong C."/>
            <person name="Yue Q."/>
            <person name="Zhang X."/>
        </authorList>
    </citation>
    <scope>NUCLEOTIDE SEQUENCE [LARGE SCALE GENOMIC DNA]</scope>
    <source>
        <strain evidence="9 10">BP6252</strain>
    </source>
</reference>
<feature type="compositionally biased region" description="Basic and acidic residues" evidence="5">
    <location>
        <begin position="617"/>
        <end position="639"/>
    </location>
</feature>
<dbReference type="SUPFAM" id="SSF81321">
    <property type="entry name" value="Family A G protein-coupled receptor-like"/>
    <property type="match status" value="1"/>
</dbReference>
<evidence type="ECO:0000259" key="8">
    <source>
        <dbReference type="Pfam" id="PF11970"/>
    </source>
</evidence>
<keyword evidence="4 6" id="KW-0472">Membrane</keyword>
<dbReference type="Gene3D" id="1.20.1070.10">
    <property type="entry name" value="Rhodopsin 7-helix transmembrane proteins"/>
    <property type="match status" value="1"/>
</dbReference>
<evidence type="ECO:0000256" key="4">
    <source>
        <dbReference type="ARBA" id="ARBA00023136"/>
    </source>
</evidence>
<evidence type="ECO:0000313" key="10">
    <source>
        <dbReference type="Proteomes" id="UP000256645"/>
    </source>
</evidence>
<evidence type="ECO:0000259" key="7">
    <source>
        <dbReference type="Pfam" id="PF11710"/>
    </source>
</evidence>
<dbReference type="EMBL" id="PDLM01000009">
    <property type="protein sequence ID" value="RDW69365.1"/>
    <property type="molecule type" value="Genomic_DNA"/>
</dbReference>
<evidence type="ECO:0000256" key="3">
    <source>
        <dbReference type="ARBA" id="ARBA00022989"/>
    </source>
</evidence>
<dbReference type="GO" id="GO:0004930">
    <property type="term" value="F:G protein-coupled receptor activity"/>
    <property type="evidence" value="ECO:0007669"/>
    <property type="project" value="TreeGrafter"/>
</dbReference>
<feature type="transmembrane region" description="Helical" evidence="6">
    <location>
        <begin position="42"/>
        <end position="66"/>
    </location>
</feature>
<comment type="subcellular location">
    <subcellularLocation>
        <location evidence="1">Membrane</location>
        <topology evidence="1">Multi-pass membrane protein</topology>
    </subcellularLocation>
</comment>
<dbReference type="OrthoDB" id="5368598at2759"/>
<keyword evidence="3 6" id="KW-1133">Transmembrane helix</keyword>
<feature type="transmembrane region" description="Helical" evidence="6">
    <location>
        <begin position="471"/>
        <end position="492"/>
    </location>
</feature>
<dbReference type="PANTHER" id="PTHR23112:SF37">
    <property type="entry name" value="G PROTEIN-COUPLED RECEPTOR GPR1"/>
    <property type="match status" value="1"/>
</dbReference>
<feature type="compositionally biased region" description="Polar residues" evidence="5">
    <location>
        <begin position="358"/>
        <end position="375"/>
    </location>
</feature>
<protein>
    <submittedName>
        <fullName evidence="9">Uncharacterized protein</fullName>
    </submittedName>
</protein>
<feature type="transmembrane region" description="Helical" evidence="6">
    <location>
        <begin position="436"/>
        <end position="459"/>
    </location>
</feature>
<dbReference type="STRING" id="1849047.A0A3D8R5P4"/>
<dbReference type="InterPro" id="IPR022596">
    <property type="entry name" value="GPR1/2/3_C"/>
</dbReference>
<dbReference type="AlphaFoldDB" id="A0A3D8R5P4"/>
<proteinExistence type="predicted"/>
<evidence type="ECO:0000256" key="1">
    <source>
        <dbReference type="ARBA" id="ARBA00004141"/>
    </source>
</evidence>
<feature type="region of interest" description="Disordered" evidence="5">
    <location>
        <begin position="303"/>
        <end position="381"/>
    </location>
</feature>
<accession>A0A3D8R5P4</accession>
<feature type="region of interest" description="Disordered" evidence="5">
    <location>
        <begin position="603"/>
        <end position="639"/>
    </location>
</feature>
<dbReference type="InterPro" id="IPR023041">
    <property type="entry name" value="Glucose_rcpt_Git3-like_N"/>
</dbReference>
<keyword evidence="10" id="KW-1185">Reference proteome</keyword>
<feature type="transmembrane region" description="Helical" evidence="6">
    <location>
        <begin position="143"/>
        <end position="166"/>
    </location>
</feature>
<organism evidence="9 10">
    <name type="scientific">Coleophoma cylindrospora</name>
    <dbReference type="NCBI Taxonomy" id="1849047"/>
    <lineage>
        <taxon>Eukaryota</taxon>
        <taxon>Fungi</taxon>
        <taxon>Dikarya</taxon>
        <taxon>Ascomycota</taxon>
        <taxon>Pezizomycotina</taxon>
        <taxon>Leotiomycetes</taxon>
        <taxon>Helotiales</taxon>
        <taxon>Dermateaceae</taxon>
        <taxon>Coleophoma</taxon>
    </lineage>
</organism>
<dbReference type="Pfam" id="PF11970">
    <property type="entry name" value="GPR_Gpa2_C"/>
    <property type="match status" value="1"/>
</dbReference>
<comment type="caution">
    <text evidence="9">The sequence shown here is derived from an EMBL/GenBank/DDBJ whole genome shotgun (WGS) entry which is preliminary data.</text>
</comment>
<keyword evidence="2 6" id="KW-0812">Transmembrane</keyword>
<dbReference type="GO" id="GO:0007189">
    <property type="term" value="P:adenylate cyclase-activating G protein-coupled receptor signaling pathway"/>
    <property type="evidence" value="ECO:0007669"/>
    <property type="project" value="TreeGrafter"/>
</dbReference>
<feature type="transmembrane region" description="Helical" evidence="6">
    <location>
        <begin position="113"/>
        <end position="131"/>
    </location>
</feature>
<evidence type="ECO:0000256" key="2">
    <source>
        <dbReference type="ARBA" id="ARBA00022692"/>
    </source>
</evidence>
<feature type="transmembrane region" description="Helical" evidence="6">
    <location>
        <begin position="186"/>
        <end position="215"/>
    </location>
</feature>